<dbReference type="InterPro" id="IPR001623">
    <property type="entry name" value="DnaJ_domain"/>
</dbReference>
<comment type="caution">
    <text evidence="3">The sequence shown here is derived from an EMBL/GenBank/DDBJ whole genome shotgun (WGS) entry which is preliminary data.</text>
</comment>
<feature type="domain" description="J" evidence="2">
    <location>
        <begin position="4"/>
        <end position="68"/>
    </location>
</feature>
<proteinExistence type="predicted"/>
<dbReference type="PANTHER" id="PTHR24078">
    <property type="entry name" value="DNAJ HOMOLOG SUBFAMILY C MEMBER"/>
    <property type="match status" value="1"/>
</dbReference>
<sequence length="317" mass="35237">MGHDYYGLLEIDRTAADEDIKKAYRKLALKYHPKKNNDPGAPERFALISEAYDVLSTPKTRALFDQFGEEALKNGIPVPPGPTEPEGPVEVYAFHGDPMKVFREFFGVDNPFADFYLPNLDPSYKFFEEPAKPVPGPDQTHTFPLTLEDAFYGTTKTIDLPLQVVDETGTKTINTVKTFKFHVPRGTTDGHKFYFKAAGTSGPNILPGDVTFVAEMQPHPVFKLEGHNFVVQRTLYLAHALTGCTVHVTTFDDKTVHIPISEVVKPKQRIYLKGEGMPVIGFACRGDLVVEFDVSFPDSLSFGQQALIKQALLKGPS</sequence>
<dbReference type="AlphaFoldDB" id="A0A4Y2J7G2"/>
<dbReference type="GO" id="GO:0051082">
    <property type="term" value="F:unfolded protein binding"/>
    <property type="evidence" value="ECO:0007669"/>
    <property type="project" value="InterPro"/>
</dbReference>
<dbReference type="Pfam" id="PF00226">
    <property type="entry name" value="DnaJ"/>
    <property type="match status" value="1"/>
</dbReference>
<dbReference type="FunFam" id="1.10.287.110:FF:000106">
    <property type="entry name" value="Putative heat shock protein-like protein"/>
    <property type="match status" value="1"/>
</dbReference>
<protein>
    <submittedName>
        <fullName evidence="3">DnaJ subfamily B member 13</fullName>
    </submittedName>
</protein>
<dbReference type="Pfam" id="PF01556">
    <property type="entry name" value="DnaJ_C"/>
    <property type="match status" value="1"/>
</dbReference>
<keyword evidence="4" id="KW-1185">Reference proteome</keyword>
<dbReference type="SMART" id="SM00271">
    <property type="entry name" value="DnaJ"/>
    <property type="match status" value="1"/>
</dbReference>
<gene>
    <name evidence="3" type="primary">Dnajb13</name>
    <name evidence="3" type="ORF">AVEN_239235_1</name>
</gene>
<dbReference type="CDD" id="cd10747">
    <property type="entry name" value="DnaJ_C"/>
    <property type="match status" value="1"/>
</dbReference>
<dbReference type="FunFam" id="2.60.260.20:FF:000013">
    <property type="entry name" value="DnaJ subfamily B member 11"/>
    <property type="match status" value="1"/>
</dbReference>
<dbReference type="InterPro" id="IPR002939">
    <property type="entry name" value="DnaJ_C"/>
</dbReference>
<dbReference type="PRINTS" id="PR00625">
    <property type="entry name" value="JDOMAIN"/>
</dbReference>
<evidence type="ECO:0000313" key="3">
    <source>
        <dbReference type="EMBL" id="GBM86201.1"/>
    </source>
</evidence>
<dbReference type="SUPFAM" id="SSF49493">
    <property type="entry name" value="HSP40/DnaJ peptide-binding domain"/>
    <property type="match status" value="2"/>
</dbReference>
<dbReference type="InterPro" id="IPR008971">
    <property type="entry name" value="HSP40/DnaJ_pept-bd"/>
</dbReference>
<evidence type="ECO:0000259" key="2">
    <source>
        <dbReference type="PROSITE" id="PS50076"/>
    </source>
</evidence>
<dbReference type="EMBL" id="BGPR01003293">
    <property type="protein sequence ID" value="GBM86201.1"/>
    <property type="molecule type" value="Genomic_DNA"/>
</dbReference>
<evidence type="ECO:0000256" key="1">
    <source>
        <dbReference type="ARBA" id="ARBA00023186"/>
    </source>
</evidence>
<reference evidence="3 4" key="1">
    <citation type="journal article" date="2019" name="Sci. Rep.">
        <title>Orb-weaving spider Araneus ventricosus genome elucidates the spidroin gene catalogue.</title>
        <authorList>
            <person name="Kono N."/>
            <person name="Nakamura H."/>
            <person name="Ohtoshi R."/>
            <person name="Moran D.A.P."/>
            <person name="Shinohara A."/>
            <person name="Yoshida Y."/>
            <person name="Fujiwara M."/>
            <person name="Mori M."/>
            <person name="Tomita M."/>
            <person name="Arakawa K."/>
        </authorList>
    </citation>
    <scope>NUCLEOTIDE SEQUENCE [LARGE SCALE GENOMIC DNA]</scope>
</reference>
<dbReference type="SUPFAM" id="SSF46565">
    <property type="entry name" value="Chaperone J-domain"/>
    <property type="match status" value="1"/>
</dbReference>
<dbReference type="CDD" id="cd06257">
    <property type="entry name" value="DnaJ"/>
    <property type="match status" value="1"/>
</dbReference>
<organism evidence="3 4">
    <name type="scientific">Araneus ventricosus</name>
    <name type="common">Orbweaver spider</name>
    <name type="synonym">Epeira ventricosa</name>
    <dbReference type="NCBI Taxonomy" id="182803"/>
    <lineage>
        <taxon>Eukaryota</taxon>
        <taxon>Metazoa</taxon>
        <taxon>Ecdysozoa</taxon>
        <taxon>Arthropoda</taxon>
        <taxon>Chelicerata</taxon>
        <taxon>Arachnida</taxon>
        <taxon>Araneae</taxon>
        <taxon>Araneomorphae</taxon>
        <taxon>Entelegynae</taxon>
        <taxon>Araneoidea</taxon>
        <taxon>Araneidae</taxon>
        <taxon>Araneus</taxon>
    </lineage>
</organism>
<name>A0A4Y2J7G2_ARAVE</name>
<dbReference type="Gene3D" id="2.60.260.20">
    <property type="entry name" value="Urease metallochaperone UreE, N-terminal domain"/>
    <property type="match status" value="2"/>
</dbReference>
<dbReference type="InterPro" id="IPR036869">
    <property type="entry name" value="J_dom_sf"/>
</dbReference>
<dbReference type="GO" id="GO:0005829">
    <property type="term" value="C:cytosol"/>
    <property type="evidence" value="ECO:0007669"/>
    <property type="project" value="TreeGrafter"/>
</dbReference>
<accession>A0A4Y2J7G2</accession>
<dbReference type="PROSITE" id="PS50076">
    <property type="entry name" value="DNAJ_2"/>
    <property type="match status" value="1"/>
</dbReference>
<dbReference type="PANTHER" id="PTHR24078:SF519">
    <property type="entry name" value="DNAJ HOMOLOG SUBFAMILY B MEMBER 13"/>
    <property type="match status" value="1"/>
</dbReference>
<dbReference type="GO" id="GO:0051087">
    <property type="term" value="F:protein-folding chaperone binding"/>
    <property type="evidence" value="ECO:0007669"/>
    <property type="project" value="TreeGrafter"/>
</dbReference>
<dbReference type="InterPro" id="IPR051339">
    <property type="entry name" value="DnaJ_subfamily_B"/>
</dbReference>
<dbReference type="Proteomes" id="UP000499080">
    <property type="component" value="Unassembled WGS sequence"/>
</dbReference>
<dbReference type="Gene3D" id="1.10.287.110">
    <property type="entry name" value="DnaJ domain"/>
    <property type="match status" value="1"/>
</dbReference>
<evidence type="ECO:0000313" key="4">
    <source>
        <dbReference type="Proteomes" id="UP000499080"/>
    </source>
</evidence>
<dbReference type="OrthoDB" id="550424at2759"/>
<dbReference type="GO" id="GO:0006457">
    <property type="term" value="P:protein folding"/>
    <property type="evidence" value="ECO:0007669"/>
    <property type="project" value="InterPro"/>
</dbReference>
<keyword evidence="1" id="KW-0143">Chaperone</keyword>